<dbReference type="AlphaFoldDB" id="A0A225AHW8"/>
<evidence type="ECO:0000313" key="4">
    <source>
        <dbReference type="Proteomes" id="UP000214365"/>
    </source>
</evidence>
<dbReference type="InterPro" id="IPR013860">
    <property type="entry name" value="AreA_GATA"/>
</dbReference>
<feature type="region of interest" description="Disordered" evidence="1">
    <location>
        <begin position="117"/>
        <end position="162"/>
    </location>
</feature>
<feature type="compositionally biased region" description="Polar residues" evidence="1">
    <location>
        <begin position="458"/>
        <end position="470"/>
    </location>
</feature>
<feature type="compositionally biased region" description="Polar residues" evidence="1">
    <location>
        <begin position="314"/>
        <end position="329"/>
    </location>
</feature>
<dbReference type="RefSeq" id="XP_020121152.1">
    <property type="nucleotide sequence ID" value="XM_020266179.1"/>
</dbReference>
<proteinExistence type="predicted"/>
<dbReference type="Proteomes" id="UP000214365">
    <property type="component" value="Unassembled WGS sequence"/>
</dbReference>
<reference evidence="3 4" key="1">
    <citation type="submission" date="2015-06" db="EMBL/GenBank/DDBJ databases">
        <title>Talaromyces atroroseus IBT 11181 draft genome.</title>
        <authorList>
            <person name="Rasmussen K.B."/>
            <person name="Rasmussen S."/>
            <person name="Petersen B."/>
            <person name="Sicheritz-Ponten T."/>
            <person name="Mortensen U.H."/>
            <person name="Thrane U."/>
        </authorList>
    </citation>
    <scope>NUCLEOTIDE SEQUENCE [LARGE SCALE GENOMIC DNA]</scope>
    <source>
        <strain evidence="3 4">IBT 11181</strain>
    </source>
</reference>
<feature type="compositionally biased region" description="Basic residues" evidence="1">
    <location>
        <begin position="206"/>
        <end position="218"/>
    </location>
</feature>
<evidence type="ECO:0000256" key="1">
    <source>
        <dbReference type="SAM" id="MobiDB-lite"/>
    </source>
</evidence>
<dbReference type="STRING" id="1441469.A0A225AHW8"/>
<feature type="compositionally biased region" description="Basic and acidic residues" evidence="1">
    <location>
        <begin position="277"/>
        <end position="290"/>
    </location>
</feature>
<feature type="compositionally biased region" description="Basic and acidic residues" evidence="1">
    <location>
        <begin position="335"/>
        <end position="351"/>
    </location>
</feature>
<feature type="region of interest" description="Disordered" evidence="1">
    <location>
        <begin position="277"/>
        <end position="366"/>
    </location>
</feature>
<feature type="compositionally biased region" description="Low complexity" evidence="1">
    <location>
        <begin position="438"/>
        <end position="456"/>
    </location>
</feature>
<keyword evidence="4" id="KW-1185">Reference proteome</keyword>
<evidence type="ECO:0000313" key="3">
    <source>
        <dbReference type="EMBL" id="OKL61031.1"/>
    </source>
</evidence>
<dbReference type="GeneID" id="31003590"/>
<feature type="region of interest" description="Disordered" evidence="1">
    <location>
        <begin position="438"/>
        <end position="481"/>
    </location>
</feature>
<feature type="compositionally biased region" description="Low complexity" evidence="1">
    <location>
        <begin position="355"/>
        <end position="366"/>
    </location>
</feature>
<dbReference type="OrthoDB" id="5424234at2759"/>
<accession>A0A225AHW8</accession>
<feature type="compositionally biased region" description="Basic and acidic residues" evidence="1">
    <location>
        <begin position="122"/>
        <end position="133"/>
    </location>
</feature>
<feature type="region of interest" description="Disordered" evidence="1">
    <location>
        <begin position="202"/>
        <end position="265"/>
    </location>
</feature>
<protein>
    <recommendedName>
        <fullName evidence="2">Nitrogen regulatory protein areA GATA-like domain-containing protein</fullName>
    </recommendedName>
</protein>
<feature type="region of interest" description="Disordered" evidence="1">
    <location>
        <begin position="383"/>
        <end position="414"/>
    </location>
</feature>
<organism evidence="3 4">
    <name type="scientific">Talaromyces atroroseus</name>
    <dbReference type="NCBI Taxonomy" id="1441469"/>
    <lineage>
        <taxon>Eukaryota</taxon>
        <taxon>Fungi</taxon>
        <taxon>Dikarya</taxon>
        <taxon>Ascomycota</taxon>
        <taxon>Pezizomycotina</taxon>
        <taxon>Eurotiomycetes</taxon>
        <taxon>Eurotiomycetidae</taxon>
        <taxon>Eurotiales</taxon>
        <taxon>Trichocomaceae</taxon>
        <taxon>Talaromyces</taxon>
        <taxon>Talaromyces sect. Trachyspermi</taxon>
    </lineage>
</organism>
<evidence type="ECO:0000259" key="2">
    <source>
        <dbReference type="Pfam" id="PF08550"/>
    </source>
</evidence>
<gene>
    <name evidence="3" type="ORF">UA08_03835</name>
</gene>
<dbReference type="EMBL" id="LFMY01000004">
    <property type="protein sequence ID" value="OKL61031.1"/>
    <property type="molecule type" value="Genomic_DNA"/>
</dbReference>
<feature type="domain" description="Nitrogen regulatory protein areA GATA-like" evidence="2">
    <location>
        <begin position="34"/>
        <end position="62"/>
    </location>
</feature>
<dbReference type="Pfam" id="PF08550">
    <property type="entry name" value="GATA_AreA"/>
    <property type="match status" value="1"/>
</dbReference>
<name>A0A225AHW8_TALAT</name>
<comment type="caution">
    <text evidence="3">The sequence shown here is derived from an EMBL/GenBank/DDBJ whole genome shotgun (WGS) entry which is preliminary data.</text>
</comment>
<feature type="compositionally biased region" description="Polar residues" evidence="1">
    <location>
        <begin position="394"/>
        <end position="404"/>
    </location>
</feature>
<sequence>MAREFPADVVRTTDRFAAELGQVNGINVDDIARLWRAYTTQQTVVQDVVVSRLENFFWRIWSNVALQQNLTGITLATLFMAIHENSSLHIDAHRHQSLSEIQPPSVIMAEASLTITTNPQSDEQKESPKKESKNPLPPILKKSTEGKKSQPPTAPSSFKTTRIVVPEKQTQKATKDTAVENGKATAITAQKPARKKAAFVANRATSSRRRGVLIRRKSTQTSPVQSPAVERSEESLEEEFIMPKDEQVEETAQKSESFSVPKGPEFSWRSLSYLKVDENKTAPPPPEHKATGSGTSPPPTNFSLSSVRHHRSPESVQASYQETTRSVAKSNKPLVDQDFRTHFVQRKRQESAHGTNNNSTASSLTTSLSSTNFRELLNAAQAAAQSLPNHDGPSASTVTMVTSTRKPDGKDRSRRPMIINTQLDIESVPHQPTVAVKVSESSTSTSQQTTSGVFSVPKESQGQLGEQLNSLIKGAKRKNKN</sequence>